<keyword evidence="4" id="KW-0285">Flavoprotein</keyword>
<dbReference type="Pfam" id="PF14721">
    <property type="entry name" value="AIF_C"/>
    <property type="match status" value="1"/>
</dbReference>
<keyword evidence="8" id="KW-0560">Oxidoreductase</keyword>
<feature type="domain" description="Mitochondrial apoptosis-inducing factor C-terminal" evidence="13">
    <location>
        <begin position="464"/>
        <end position="514"/>
    </location>
</feature>
<dbReference type="Proteomes" id="UP000274131">
    <property type="component" value="Unassembled WGS sequence"/>
</dbReference>
<dbReference type="OrthoDB" id="6029at2759"/>
<evidence type="ECO:0000256" key="10">
    <source>
        <dbReference type="ARBA" id="ARBA00023128"/>
    </source>
</evidence>
<feature type="domain" description="FAD/NAD(P)-binding" evidence="12">
    <location>
        <begin position="113"/>
        <end position="458"/>
    </location>
</feature>
<organism evidence="16">
    <name type="scientific">Enterobius vermicularis</name>
    <name type="common">Human pinworm</name>
    <dbReference type="NCBI Taxonomy" id="51028"/>
    <lineage>
        <taxon>Eukaryota</taxon>
        <taxon>Metazoa</taxon>
        <taxon>Ecdysozoa</taxon>
        <taxon>Nematoda</taxon>
        <taxon>Chromadorea</taxon>
        <taxon>Rhabditida</taxon>
        <taxon>Spirurina</taxon>
        <taxon>Oxyuridomorpha</taxon>
        <taxon>Oxyuroidea</taxon>
        <taxon>Oxyuridae</taxon>
        <taxon>Enterobius</taxon>
    </lineage>
</organism>
<keyword evidence="6" id="KW-0274">FAD</keyword>
<accession>A0A0N4VEI3</accession>
<evidence type="ECO:0000256" key="8">
    <source>
        <dbReference type="ARBA" id="ARBA00023002"/>
    </source>
</evidence>
<keyword evidence="7" id="KW-0809">Transit peptide</keyword>
<sequence length="568" mass="62842">MVLELFPLLRGRLLFLLRHSPLTSRVATARLLSSDTYNLREQRRPVSTDQQSSQQQKKQTCFICGGNCKCGGACGHIRSNFKYYASAAALLIASGIVLGPFENDKIPEEIPYLLIGAGTASYHAALTIRARDADAKVLIVGDERHLPYNRPNLTKELWWYGDENVIYFDIVSSNLEYKSLTGRTKEVYYETKGFYVSPAQISSAEHGGVSLLTGHRIVKLDIPAHTAYLEDGRKIKYEKCLIATGKSNSRLSPSTIPLFDNAAPEVKKKMSLFHTVDDFKKVYDIAKNAKSITVVGGNILASELAYSLNRKFGEKGLKVNQVFKQKGIVGEILPEYLSKMATDRLRDNGVNIVTGETPVKATLNKNKEVELDFASGGMLYVLSYLEKLASDYVIVISDVKPNTEIAEASSLEVDKVKGGFLVDAELRARTDVWVAGAACSYYDVRLGRRRADLWDDAQVTGRLAGENMTGGQKHYWHQAAYQSTIAPGIYFQGVGRTEPSLPTVSVFASDDGKATDRGVVFYLHNKTVVGIVLFNVFGYGVDVARHVIADGKEHDEKDLKEVSRGSYF</sequence>
<reference evidence="14 15" key="2">
    <citation type="submission" date="2018-10" db="EMBL/GenBank/DDBJ databases">
        <authorList>
            <consortium name="Pathogen Informatics"/>
        </authorList>
    </citation>
    <scope>NUCLEOTIDE SEQUENCE [LARGE SCALE GENOMIC DNA]</scope>
</reference>
<name>A0A0N4VEI3_ENTVE</name>
<dbReference type="GO" id="GO:0016174">
    <property type="term" value="F:NAD(P)H oxidase H2O2-forming activity"/>
    <property type="evidence" value="ECO:0007669"/>
    <property type="project" value="TreeGrafter"/>
</dbReference>
<dbReference type="STRING" id="51028.A0A0N4VEI3"/>
<evidence type="ECO:0000313" key="16">
    <source>
        <dbReference type="WBParaSite" id="EVEC_0000909401-mRNA-1"/>
    </source>
</evidence>
<evidence type="ECO:0000256" key="4">
    <source>
        <dbReference type="ARBA" id="ARBA00022630"/>
    </source>
</evidence>
<dbReference type="GO" id="GO:0006915">
    <property type="term" value="P:apoptotic process"/>
    <property type="evidence" value="ECO:0007669"/>
    <property type="project" value="UniProtKB-KW"/>
</dbReference>
<comment type="subcellular location">
    <subcellularLocation>
        <location evidence="2">Mitochondrion</location>
    </subcellularLocation>
</comment>
<proteinExistence type="inferred from homology"/>
<dbReference type="GO" id="GO:0005739">
    <property type="term" value="C:mitochondrion"/>
    <property type="evidence" value="ECO:0007669"/>
    <property type="project" value="UniProtKB-SubCell"/>
</dbReference>
<evidence type="ECO:0000256" key="9">
    <source>
        <dbReference type="ARBA" id="ARBA00023027"/>
    </source>
</evidence>
<comment type="catalytic activity">
    <reaction evidence="11">
        <text>A + NADH + H(+) = AH2 + NAD(+)</text>
        <dbReference type="Rhea" id="RHEA:11356"/>
        <dbReference type="ChEBI" id="CHEBI:13193"/>
        <dbReference type="ChEBI" id="CHEBI:15378"/>
        <dbReference type="ChEBI" id="CHEBI:17499"/>
        <dbReference type="ChEBI" id="CHEBI:57540"/>
        <dbReference type="ChEBI" id="CHEBI:57945"/>
    </reaction>
</comment>
<comment type="similarity">
    <text evidence="3">Belongs to the FAD-dependent oxidoreductase family.</text>
</comment>
<dbReference type="SMART" id="SM01353">
    <property type="entry name" value="AIF_C"/>
    <property type="match status" value="1"/>
</dbReference>
<dbReference type="WBParaSite" id="EVEC_0000909401-mRNA-1">
    <property type="protein sequence ID" value="EVEC_0000909401-mRNA-1"/>
    <property type="gene ID" value="EVEC_0000909401"/>
</dbReference>
<dbReference type="Gene3D" id="3.50.50.60">
    <property type="entry name" value="FAD/NAD(P)-binding domain"/>
    <property type="match status" value="2"/>
</dbReference>
<evidence type="ECO:0000259" key="13">
    <source>
        <dbReference type="Pfam" id="PF14721"/>
    </source>
</evidence>
<dbReference type="PANTHER" id="PTHR43557:SF4">
    <property type="entry name" value="APOPTOSIS-INDUCING FACTOR 1, MITOCHONDRIAL"/>
    <property type="match status" value="1"/>
</dbReference>
<protein>
    <submittedName>
        <fullName evidence="16">Pyr_redox_2 domain-containing protein</fullName>
    </submittedName>
</protein>
<keyword evidence="9" id="KW-0520">NAD</keyword>
<dbReference type="GO" id="GO:0071949">
    <property type="term" value="F:FAD binding"/>
    <property type="evidence" value="ECO:0007669"/>
    <property type="project" value="TreeGrafter"/>
</dbReference>
<dbReference type="InterPro" id="IPR016156">
    <property type="entry name" value="FAD/NAD-linked_Rdtase_dimer_sf"/>
</dbReference>
<keyword evidence="15" id="KW-1185">Reference proteome</keyword>
<evidence type="ECO:0000256" key="2">
    <source>
        <dbReference type="ARBA" id="ARBA00004173"/>
    </source>
</evidence>
<evidence type="ECO:0000313" key="15">
    <source>
        <dbReference type="Proteomes" id="UP000274131"/>
    </source>
</evidence>
<dbReference type="SUPFAM" id="SSF51905">
    <property type="entry name" value="FAD/NAD(P)-binding domain"/>
    <property type="match status" value="2"/>
</dbReference>
<dbReference type="PRINTS" id="PR00368">
    <property type="entry name" value="FADPNR"/>
</dbReference>
<dbReference type="InterPro" id="IPR029324">
    <property type="entry name" value="AIF_C"/>
</dbReference>
<evidence type="ECO:0000256" key="7">
    <source>
        <dbReference type="ARBA" id="ARBA00022946"/>
    </source>
</evidence>
<dbReference type="InterPro" id="IPR023753">
    <property type="entry name" value="FAD/NAD-binding_dom"/>
</dbReference>
<reference evidence="16" key="1">
    <citation type="submission" date="2017-02" db="UniProtKB">
        <authorList>
            <consortium name="WormBaseParasite"/>
        </authorList>
    </citation>
    <scope>IDENTIFICATION</scope>
</reference>
<dbReference type="GO" id="GO:0046983">
    <property type="term" value="F:protein dimerization activity"/>
    <property type="evidence" value="ECO:0007669"/>
    <property type="project" value="InterPro"/>
</dbReference>
<evidence type="ECO:0000313" key="14">
    <source>
        <dbReference type="EMBL" id="VDD93784.1"/>
    </source>
</evidence>
<dbReference type="SUPFAM" id="SSF55424">
    <property type="entry name" value="FAD/NAD-linked reductases, dimerisation (C-terminal) domain"/>
    <property type="match status" value="1"/>
</dbReference>
<dbReference type="PANTHER" id="PTHR43557">
    <property type="entry name" value="APOPTOSIS-INDUCING FACTOR 1"/>
    <property type="match status" value="1"/>
</dbReference>
<gene>
    <name evidence="14" type="ORF">EVEC_LOCUS8535</name>
</gene>
<evidence type="ECO:0000256" key="5">
    <source>
        <dbReference type="ARBA" id="ARBA00022703"/>
    </source>
</evidence>
<dbReference type="InterPro" id="IPR036188">
    <property type="entry name" value="FAD/NAD-bd_sf"/>
</dbReference>
<dbReference type="GO" id="GO:0033108">
    <property type="term" value="P:mitochondrial respiratory chain complex assembly"/>
    <property type="evidence" value="ECO:0007669"/>
    <property type="project" value="TreeGrafter"/>
</dbReference>
<comment type="cofactor">
    <cofactor evidence="1">
        <name>FAD</name>
        <dbReference type="ChEBI" id="CHEBI:57692"/>
    </cofactor>
</comment>
<evidence type="ECO:0000259" key="12">
    <source>
        <dbReference type="Pfam" id="PF07992"/>
    </source>
</evidence>
<keyword evidence="10" id="KW-0496">Mitochondrion</keyword>
<evidence type="ECO:0000256" key="6">
    <source>
        <dbReference type="ARBA" id="ARBA00022827"/>
    </source>
</evidence>
<keyword evidence="5" id="KW-0053">Apoptosis</keyword>
<evidence type="ECO:0000256" key="11">
    <source>
        <dbReference type="ARBA" id="ARBA00047786"/>
    </source>
</evidence>
<dbReference type="AlphaFoldDB" id="A0A0N4VEI3"/>
<evidence type="ECO:0000256" key="1">
    <source>
        <dbReference type="ARBA" id="ARBA00001974"/>
    </source>
</evidence>
<dbReference type="Pfam" id="PF07992">
    <property type="entry name" value="Pyr_redox_2"/>
    <property type="match status" value="1"/>
</dbReference>
<dbReference type="InterPro" id="IPR050446">
    <property type="entry name" value="FAD-oxidoreductase/Apoptosis"/>
</dbReference>
<dbReference type="EMBL" id="UXUI01009470">
    <property type="protein sequence ID" value="VDD93784.1"/>
    <property type="molecule type" value="Genomic_DNA"/>
</dbReference>
<evidence type="ECO:0000256" key="3">
    <source>
        <dbReference type="ARBA" id="ARBA00006442"/>
    </source>
</evidence>
<dbReference type="Gene3D" id="3.30.390.30">
    <property type="match status" value="1"/>
</dbReference>